<reference evidence="3 4" key="1">
    <citation type="journal article" date="2023" name="bioRxiv">
        <title>Genome report: Whole genome sequence and annotation of Penstemon davidsonii.</title>
        <authorList>
            <person name="Ostevik K.L."/>
            <person name="Alabady M."/>
            <person name="Zhang M."/>
            <person name="Rausher M.D."/>
        </authorList>
    </citation>
    <scope>NUCLEOTIDE SEQUENCE [LARGE SCALE GENOMIC DNA]</scope>
    <source>
        <strain evidence="3">DNT005</strain>
        <tissue evidence="3">Whole leaf</tissue>
    </source>
</reference>
<dbReference type="EMBL" id="JAYDYQ010002533">
    <property type="protein sequence ID" value="KAK4485351.1"/>
    <property type="molecule type" value="Genomic_DNA"/>
</dbReference>
<organism evidence="3 4">
    <name type="scientific">Penstemon davidsonii</name>
    <dbReference type="NCBI Taxonomy" id="160366"/>
    <lineage>
        <taxon>Eukaryota</taxon>
        <taxon>Viridiplantae</taxon>
        <taxon>Streptophyta</taxon>
        <taxon>Embryophyta</taxon>
        <taxon>Tracheophyta</taxon>
        <taxon>Spermatophyta</taxon>
        <taxon>Magnoliopsida</taxon>
        <taxon>eudicotyledons</taxon>
        <taxon>Gunneridae</taxon>
        <taxon>Pentapetalae</taxon>
        <taxon>asterids</taxon>
        <taxon>lamiids</taxon>
        <taxon>Lamiales</taxon>
        <taxon>Plantaginaceae</taxon>
        <taxon>Cheloneae</taxon>
        <taxon>Penstemon</taxon>
    </lineage>
</organism>
<evidence type="ECO:0000259" key="2">
    <source>
        <dbReference type="Pfam" id="PF01764"/>
    </source>
</evidence>
<proteinExistence type="predicted"/>
<keyword evidence="4" id="KW-1185">Reference proteome</keyword>
<keyword evidence="1" id="KW-0378">Hydrolase</keyword>
<dbReference type="Proteomes" id="UP001291926">
    <property type="component" value="Unassembled WGS sequence"/>
</dbReference>
<evidence type="ECO:0000256" key="1">
    <source>
        <dbReference type="ARBA" id="ARBA00022801"/>
    </source>
</evidence>
<dbReference type="Pfam" id="PF01764">
    <property type="entry name" value="Lipase_3"/>
    <property type="match status" value="1"/>
</dbReference>
<accession>A0ABR0D971</accession>
<comment type="caution">
    <text evidence="3">The sequence shown here is derived from an EMBL/GenBank/DDBJ whole genome shotgun (WGS) entry which is preliminary data.</text>
</comment>
<gene>
    <name evidence="3" type="ORF">RD792_007990</name>
</gene>
<dbReference type="PANTHER" id="PTHR31479">
    <property type="entry name" value="ALPHA/BETA-HYDROLASES SUPERFAMILY PROTEIN"/>
    <property type="match status" value="1"/>
</dbReference>
<feature type="domain" description="Fungal lipase-type" evidence="2">
    <location>
        <begin position="146"/>
        <end position="180"/>
    </location>
</feature>
<sequence length="350" mass="39644">MTFEREIFGLTGPSFFTAIDWNNSYHKRSIAASLVQGVYILERDRQEKRQGPQALAPPWWQHFNFKLNQLLIDNHDLSYFGAIYEFNVPYPYPNYTNQRPPQYLIAFRGTINKPGNRAQDLKLDLHCIINYLQDSRRFEIGIESAQNVISRAGQCNVWLAGHSLGSSIALLIGRHMAKNTGIHLETYFFNPPFASIPIERIKNEKVKLGLRFANSVLTAGVAAAAAAAAKRGCGGSKAQANDPFIVLSSWIPYLFINPNDPICSEYVGYFEHREKMEKIGAGKIGKLATKHSIWSIVSSAMGKNSEATHLIPSAYLSINCSSCDDYKEAHGIHQWWKLDLEFKYKLYQYK</sequence>
<dbReference type="InterPro" id="IPR029058">
    <property type="entry name" value="AB_hydrolase_fold"/>
</dbReference>
<dbReference type="SUPFAM" id="SSF53474">
    <property type="entry name" value="alpha/beta-Hydrolases"/>
    <property type="match status" value="1"/>
</dbReference>
<evidence type="ECO:0000313" key="3">
    <source>
        <dbReference type="EMBL" id="KAK4485351.1"/>
    </source>
</evidence>
<dbReference type="InterPro" id="IPR002921">
    <property type="entry name" value="Fungal_lipase-type"/>
</dbReference>
<evidence type="ECO:0000313" key="4">
    <source>
        <dbReference type="Proteomes" id="UP001291926"/>
    </source>
</evidence>
<protein>
    <recommendedName>
        <fullName evidence="2">Fungal lipase-type domain-containing protein</fullName>
    </recommendedName>
</protein>
<name>A0ABR0D971_9LAMI</name>
<dbReference type="PANTHER" id="PTHR31479:SF4">
    <property type="entry name" value="FUNGAL LIPASE-LIKE DOMAIN-CONTAINING PROTEIN"/>
    <property type="match status" value="1"/>
</dbReference>
<dbReference type="Gene3D" id="3.40.50.1820">
    <property type="entry name" value="alpha/beta hydrolase"/>
    <property type="match status" value="1"/>
</dbReference>